<dbReference type="Proteomes" id="UP000594263">
    <property type="component" value="Unplaced"/>
</dbReference>
<reference evidence="2" key="1">
    <citation type="submission" date="2021-01" db="UniProtKB">
        <authorList>
            <consortium name="EnsemblPlants"/>
        </authorList>
    </citation>
    <scope>IDENTIFICATION</scope>
</reference>
<dbReference type="EnsemblPlants" id="Kaladp0029s0117.1.v1.1">
    <property type="protein sequence ID" value="Kaladp0029s0117.1.v1.1"/>
    <property type="gene ID" value="Kaladp0029s0117.v1.1"/>
</dbReference>
<feature type="region of interest" description="Disordered" evidence="1">
    <location>
        <begin position="107"/>
        <end position="139"/>
    </location>
</feature>
<dbReference type="AlphaFoldDB" id="A0A7N0T9Y2"/>
<dbReference type="PANTHER" id="PTHR35099">
    <property type="entry name" value="OS02G0182700 PROTEIN"/>
    <property type="match status" value="1"/>
</dbReference>
<keyword evidence="3" id="KW-1185">Reference proteome</keyword>
<feature type="compositionally biased region" description="Low complexity" evidence="1">
    <location>
        <begin position="57"/>
        <end position="66"/>
    </location>
</feature>
<dbReference type="PANTHER" id="PTHR35099:SF2">
    <property type="entry name" value="OS02G0182700 PROTEIN"/>
    <property type="match status" value="1"/>
</dbReference>
<dbReference type="OMA" id="HAIDDCK"/>
<feature type="region of interest" description="Disordered" evidence="1">
    <location>
        <begin position="49"/>
        <end position="95"/>
    </location>
</feature>
<evidence type="ECO:0000313" key="3">
    <source>
        <dbReference type="Proteomes" id="UP000594263"/>
    </source>
</evidence>
<organism evidence="2 3">
    <name type="scientific">Kalanchoe fedtschenkoi</name>
    <name type="common">Lavender scallops</name>
    <name type="synonym">South American air plant</name>
    <dbReference type="NCBI Taxonomy" id="63787"/>
    <lineage>
        <taxon>Eukaryota</taxon>
        <taxon>Viridiplantae</taxon>
        <taxon>Streptophyta</taxon>
        <taxon>Embryophyta</taxon>
        <taxon>Tracheophyta</taxon>
        <taxon>Spermatophyta</taxon>
        <taxon>Magnoliopsida</taxon>
        <taxon>eudicotyledons</taxon>
        <taxon>Gunneridae</taxon>
        <taxon>Pentapetalae</taxon>
        <taxon>Saxifragales</taxon>
        <taxon>Crassulaceae</taxon>
        <taxon>Kalanchoe</taxon>
    </lineage>
</organism>
<proteinExistence type="predicted"/>
<protein>
    <submittedName>
        <fullName evidence="2">Uncharacterized protein</fullName>
    </submittedName>
</protein>
<dbReference type="Gramene" id="Kaladp0029s0117.1.v1.1">
    <property type="protein sequence ID" value="Kaladp0029s0117.1.v1.1"/>
    <property type="gene ID" value="Kaladp0029s0117.v1.1"/>
</dbReference>
<name>A0A7N0T9Y2_KALFE</name>
<sequence>MTAATDDDWAAAAMAEDALVVDMLLRLKRSTRHGRPWAGRLAADLAPAGWGATQPRSSSASAGVHSGAKRSEERIGRSRRCSPSTPLSWSGGSGGGVDGCEASCLPAANRSPSSRSKITLAGSEVNGASSSKARKKKTYAELSEEEDMLLKERMHLNQELAMLGATVMEQRAENENLKRIKLDLSTQLMKNNQCPASAAAGGAGDAPSRQAVIEAVPSAFIPSRHTPSSTSCKPESDIILPAQKRENFVLPDLNMMPSELDSTG</sequence>
<accession>A0A7N0T9Y2</accession>
<evidence type="ECO:0000313" key="2">
    <source>
        <dbReference type="EnsemblPlants" id="Kaladp0029s0117.1.v1.1"/>
    </source>
</evidence>
<evidence type="ECO:0000256" key="1">
    <source>
        <dbReference type="SAM" id="MobiDB-lite"/>
    </source>
</evidence>